<evidence type="ECO:0000313" key="11">
    <source>
        <dbReference type="Proteomes" id="UP000324222"/>
    </source>
</evidence>
<gene>
    <name evidence="10" type="primary">Slc6a5_1</name>
    <name evidence="10" type="ORF">E2C01_052863</name>
</gene>
<comment type="subcellular location">
    <subcellularLocation>
        <location evidence="1">Membrane</location>
        <topology evidence="1">Multi-pass membrane protein</topology>
    </subcellularLocation>
</comment>
<keyword evidence="7" id="KW-0472">Membrane</keyword>
<dbReference type="GO" id="GO:0005332">
    <property type="term" value="F:gamma-aminobutyric acid:sodium:chloride symporter activity"/>
    <property type="evidence" value="ECO:0007669"/>
    <property type="project" value="TreeGrafter"/>
</dbReference>
<keyword evidence="8" id="KW-0915">Sodium</keyword>
<evidence type="ECO:0000313" key="10">
    <source>
        <dbReference type="EMBL" id="MPC58853.1"/>
    </source>
</evidence>
<accession>A0A5B7GMV2</accession>
<proteinExistence type="inferred from homology"/>
<organism evidence="10 11">
    <name type="scientific">Portunus trituberculatus</name>
    <name type="common">Swimming crab</name>
    <name type="synonym">Neptunus trituberculatus</name>
    <dbReference type="NCBI Taxonomy" id="210409"/>
    <lineage>
        <taxon>Eukaryota</taxon>
        <taxon>Metazoa</taxon>
        <taxon>Ecdysozoa</taxon>
        <taxon>Arthropoda</taxon>
        <taxon>Crustacea</taxon>
        <taxon>Multicrustacea</taxon>
        <taxon>Malacostraca</taxon>
        <taxon>Eumalacostraca</taxon>
        <taxon>Eucarida</taxon>
        <taxon>Decapoda</taxon>
        <taxon>Pleocyemata</taxon>
        <taxon>Brachyura</taxon>
        <taxon>Eubrachyura</taxon>
        <taxon>Portunoidea</taxon>
        <taxon>Portunidae</taxon>
        <taxon>Portuninae</taxon>
        <taxon>Portunus</taxon>
    </lineage>
</organism>
<feature type="binding site" evidence="8">
    <location>
        <position position="135"/>
    </location>
    <ligand>
        <name>Na(+)</name>
        <dbReference type="ChEBI" id="CHEBI:29101"/>
        <label>1</label>
    </ligand>
</feature>
<evidence type="ECO:0000256" key="2">
    <source>
        <dbReference type="ARBA" id="ARBA00006459"/>
    </source>
</evidence>
<evidence type="ECO:0000256" key="8">
    <source>
        <dbReference type="PIRSR" id="PIRSR600175-1"/>
    </source>
</evidence>
<evidence type="ECO:0000256" key="5">
    <source>
        <dbReference type="ARBA" id="ARBA00022847"/>
    </source>
</evidence>
<evidence type="ECO:0000256" key="3">
    <source>
        <dbReference type="ARBA" id="ARBA00022448"/>
    </source>
</evidence>
<keyword evidence="11" id="KW-1185">Reference proteome</keyword>
<dbReference type="Pfam" id="PF00209">
    <property type="entry name" value="SNF"/>
    <property type="match status" value="1"/>
</dbReference>
<feature type="compositionally biased region" description="Gly residues" evidence="9">
    <location>
        <begin position="76"/>
        <end position="87"/>
    </location>
</feature>
<dbReference type="SUPFAM" id="SSF161070">
    <property type="entry name" value="SNF-like"/>
    <property type="match status" value="1"/>
</dbReference>
<evidence type="ECO:0000256" key="1">
    <source>
        <dbReference type="ARBA" id="ARBA00004141"/>
    </source>
</evidence>
<keyword evidence="6" id="KW-1133">Transmembrane helix</keyword>
<comment type="caution">
    <text evidence="10">The sequence shown here is derived from an EMBL/GenBank/DDBJ whole genome shotgun (WGS) entry which is preliminary data.</text>
</comment>
<dbReference type="Proteomes" id="UP000324222">
    <property type="component" value="Unassembled WGS sequence"/>
</dbReference>
<dbReference type="PANTHER" id="PTHR11616">
    <property type="entry name" value="SODIUM/CHLORIDE DEPENDENT TRANSPORTER"/>
    <property type="match status" value="1"/>
</dbReference>
<feature type="compositionally biased region" description="Polar residues" evidence="9">
    <location>
        <begin position="92"/>
        <end position="104"/>
    </location>
</feature>
<dbReference type="PANTHER" id="PTHR11616:SF265">
    <property type="entry name" value="TRANSPORTER"/>
    <property type="match status" value="1"/>
</dbReference>
<protein>
    <submittedName>
        <fullName evidence="10">Sodium-and chloride-dependent glycine transporter 2</fullName>
    </submittedName>
</protein>
<keyword evidence="3" id="KW-0813">Transport</keyword>
<comment type="similarity">
    <text evidence="2">Belongs to the sodium:neurotransmitter symporter (SNF) (TC 2.A.22) family.</text>
</comment>
<keyword evidence="5" id="KW-0769">Symport</keyword>
<keyword evidence="8" id="KW-0479">Metal-binding</keyword>
<evidence type="ECO:0000256" key="7">
    <source>
        <dbReference type="ARBA" id="ARBA00023136"/>
    </source>
</evidence>
<dbReference type="GO" id="GO:0005886">
    <property type="term" value="C:plasma membrane"/>
    <property type="evidence" value="ECO:0007669"/>
    <property type="project" value="TreeGrafter"/>
</dbReference>
<dbReference type="PROSITE" id="PS50267">
    <property type="entry name" value="NA_NEUROTRAN_SYMP_3"/>
    <property type="match status" value="1"/>
</dbReference>
<evidence type="ECO:0000256" key="9">
    <source>
        <dbReference type="SAM" id="MobiDB-lite"/>
    </source>
</evidence>
<name>A0A5B7GMV2_PORTR</name>
<dbReference type="AlphaFoldDB" id="A0A5B7GMV2"/>
<feature type="binding site" evidence="8">
    <location>
        <position position="137"/>
    </location>
    <ligand>
        <name>Na(+)</name>
        <dbReference type="ChEBI" id="CHEBI:29101"/>
        <label>1</label>
    </ligand>
</feature>
<evidence type="ECO:0000256" key="4">
    <source>
        <dbReference type="ARBA" id="ARBA00022692"/>
    </source>
</evidence>
<sequence length="187" mass="20056">MFGLGRDRGVALLWRMIYGVLIRFLLARTELNGFVHRTRTPHASPPPAPLSATITNEDSSPQPAMEGDEKNKAKAAGGGGGGEGGGLEMTQYGLNGTSLPQTPNDAAVQPKGLDPETALRGTWSNHLDFILSLVGNAIGIGNVWRFPYLCYKNGGAFRAGLTLGFRLLRRLLPTPFRLDAPTVTLTQ</sequence>
<feature type="region of interest" description="Disordered" evidence="9">
    <location>
        <begin position="38"/>
        <end position="105"/>
    </location>
</feature>
<dbReference type="GO" id="GO:0043005">
    <property type="term" value="C:neuron projection"/>
    <property type="evidence" value="ECO:0007669"/>
    <property type="project" value="TreeGrafter"/>
</dbReference>
<dbReference type="GO" id="GO:0046872">
    <property type="term" value="F:metal ion binding"/>
    <property type="evidence" value="ECO:0007669"/>
    <property type="project" value="UniProtKB-KW"/>
</dbReference>
<keyword evidence="4" id="KW-0812">Transmembrane</keyword>
<evidence type="ECO:0000256" key="6">
    <source>
        <dbReference type="ARBA" id="ARBA00022989"/>
    </source>
</evidence>
<dbReference type="InterPro" id="IPR037272">
    <property type="entry name" value="SNS_sf"/>
</dbReference>
<feature type="binding site" evidence="8">
    <location>
        <position position="142"/>
    </location>
    <ligand>
        <name>Na(+)</name>
        <dbReference type="ChEBI" id="CHEBI:29101"/>
        <label>1</label>
    </ligand>
</feature>
<reference evidence="10 11" key="1">
    <citation type="submission" date="2019-05" db="EMBL/GenBank/DDBJ databases">
        <title>Another draft genome of Portunus trituberculatus and its Hox gene families provides insights of decapod evolution.</title>
        <authorList>
            <person name="Jeong J.-H."/>
            <person name="Song I."/>
            <person name="Kim S."/>
            <person name="Choi T."/>
            <person name="Kim D."/>
            <person name="Ryu S."/>
            <person name="Kim W."/>
        </authorList>
    </citation>
    <scope>NUCLEOTIDE SEQUENCE [LARGE SCALE GENOMIC DNA]</scope>
    <source>
        <tissue evidence="10">Muscle</tissue>
    </source>
</reference>
<dbReference type="InterPro" id="IPR000175">
    <property type="entry name" value="Na/ntran_symport"/>
</dbReference>
<dbReference type="OrthoDB" id="6581954at2759"/>
<dbReference type="EMBL" id="VSRR010016041">
    <property type="protein sequence ID" value="MPC58853.1"/>
    <property type="molecule type" value="Genomic_DNA"/>
</dbReference>